<feature type="transmembrane region" description="Helical" evidence="6">
    <location>
        <begin position="178"/>
        <end position="201"/>
    </location>
</feature>
<dbReference type="Pfam" id="PF00939">
    <property type="entry name" value="Na_sulph_symp"/>
    <property type="match status" value="1"/>
</dbReference>
<feature type="transmembrane region" description="Helical" evidence="6">
    <location>
        <begin position="340"/>
        <end position="365"/>
    </location>
</feature>
<dbReference type="RefSeq" id="WP_021818278.1">
    <property type="nucleotide sequence ID" value="NZ_AVBC01000019.1"/>
</dbReference>
<dbReference type="eggNOG" id="COG0471">
    <property type="taxonomic scope" value="Bacteria"/>
</dbReference>
<feature type="transmembrane region" description="Helical" evidence="6">
    <location>
        <begin position="93"/>
        <end position="113"/>
    </location>
</feature>
<feature type="transmembrane region" description="Helical" evidence="6">
    <location>
        <begin position="371"/>
        <end position="391"/>
    </location>
</feature>
<sequence>MAQSRNEAPPSPSVAARIGLVLGLVLLLLTLVVPAPAGMSPIAWHCVGMALLMASWWSTEAIPIPVTSLLPLVLAPALGIGDIKETAASYANPIIYLFLGGFLLGIAMQVWNLHRRVALQVLRVVGSEPKRQIAGFMIATGFISMWVSNTATAIMMLPIGISVLSLLEDSDPKELNRFATALLLGIAYSASIGGVATLIGTPPNALLAGYLSDSMNIDLGFAQWMLIGLPISITMMVVAWWWLCRGGFQLTTGDNDSASMIHRELAEMGPMSKAEKRVGLVFLLAAAAWIVRPMLNNLGVDWLSDTSIAILAGMTLFLVPSGRHRGESLMAWDEAVKLPWGILLLFGGGLALAGAISSSGLAEWIANQLSALGALPTLALIGGVVLVIIFLTEVTSNTATAAAFLPLLGAMAMSLDIPILLITVPAAIAASCAFMMPVATPPNAIVFGTGHMSIQSMIRAGFALNLAGTVLVTLMAYALILLMW</sequence>
<feature type="transmembrane region" description="Helical" evidence="6">
    <location>
        <begin position="133"/>
        <end position="166"/>
    </location>
</feature>
<dbReference type="OrthoDB" id="9766267at2"/>
<evidence type="ECO:0000313" key="7">
    <source>
        <dbReference type="EMBL" id="ERL52445.1"/>
    </source>
</evidence>
<dbReference type="STRING" id="1178482.AR456_16260"/>
<evidence type="ECO:0000256" key="2">
    <source>
        <dbReference type="ARBA" id="ARBA00022448"/>
    </source>
</evidence>
<dbReference type="InterPro" id="IPR001898">
    <property type="entry name" value="SLC13A/DASS"/>
</dbReference>
<feature type="transmembrane region" description="Helical" evidence="6">
    <location>
        <begin position="462"/>
        <end position="483"/>
    </location>
</feature>
<reference evidence="7 8" key="1">
    <citation type="submission" date="2013-08" db="EMBL/GenBank/DDBJ databases">
        <title>draft genome of Halomonas huanghegensis, strain BJGMM-B45T.</title>
        <authorList>
            <person name="Miao C."/>
            <person name="Wan Y."/>
            <person name="Jin W."/>
        </authorList>
    </citation>
    <scope>NUCLEOTIDE SEQUENCE [LARGE SCALE GENOMIC DNA]</scope>
    <source>
        <strain evidence="7 8">BJGMM-B45</strain>
    </source>
</reference>
<comment type="caution">
    <text evidence="7">The sequence shown here is derived from an EMBL/GenBank/DDBJ whole genome shotgun (WGS) entry which is preliminary data.</text>
</comment>
<accession>W1NC06</accession>
<dbReference type="InterPro" id="IPR031312">
    <property type="entry name" value="Na/sul_symport_CS"/>
</dbReference>
<name>W1NC06_9GAMM</name>
<protein>
    <submittedName>
        <fullName evidence="7">Anion transporter</fullName>
    </submittedName>
</protein>
<keyword evidence="8" id="KW-1185">Reference proteome</keyword>
<dbReference type="NCBIfam" id="TIGR00785">
    <property type="entry name" value="dass"/>
    <property type="match status" value="1"/>
</dbReference>
<keyword evidence="4 6" id="KW-1133">Transmembrane helix</keyword>
<dbReference type="EMBL" id="AVBC01000019">
    <property type="protein sequence ID" value="ERL52445.1"/>
    <property type="molecule type" value="Genomic_DNA"/>
</dbReference>
<keyword evidence="3 6" id="KW-0812">Transmembrane</keyword>
<evidence type="ECO:0000256" key="4">
    <source>
        <dbReference type="ARBA" id="ARBA00022989"/>
    </source>
</evidence>
<gene>
    <name evidence="7" type="ORF">BJB45_10790</name>
</gene>
<keyword evidence="5 6" id="KW-0472">Membrane</keyword>
<feature type="transmembrane region" description="Helical" evidence="6">
    <location>
        <begin position="14"/>
        <end position="35"/>
    </location>
</feature>
<dbReference type="GO" id="GO:0005886">
    <property type="term" value="C:plasma membrane"/>
    <property type="evidence" value="ECO:0007669"/>
    <property type="project" value="TreeGrafter"/>
</dbReference>
<feature type="transmembrane region" description="Helical" evidence="6">
    <location>
        <begin position="64"/>
        <end position="81"/>
    </location>
</feature>
<feature type="transmembrane region" description="Helical" evidence="6">
    <location>
        <begin position="278"/>
        <end position="296"/>
    </location>
</feature>
<dbReference type="CDD" id="cd01115">
    <property type="entry name" value="SLC13_permease"/>
    <property type="match status" value="1"/>
</dbReference>
<dbReference type="PATRIC" id="fig|1178482.3.peg.1318"/>
<dbReference type="PANTHER" id="PTHR10283:SF82">
    <property type="entry name" value="SOLUTE CARRIER FAMILY 13 MEMBER 2"/>
    <property type="match status" value="1"/>
</dbReference>
<organism evidence="7 8">
    <name type="scientific">Halomonas huangheensis</name>
    <dbReference type="NCBI Taxonomy" id="1178482"/>
    <lineage>
        <taxon>Bacteria</taxon>
        <taxon>Pseudomonadati</taxon>
        <taxon>Pseudomonadota</taxon>
        <taxon>Gammaproteobacteria</taxon>
        <taxon>Oceanospirillales</taxon>
        <taxon>Halomonadaceae</taxon>
        <taxon>Halomonas</taxon>
    </lineage>
</organism>
<evidence type="ECO:0000256" key="5">
    <source>
        <dbReference type="ARBA" id="ARBA00023136"/>
    </source>
</evidence>
<dbReference type="PANTHER" id="PTHR10283">
    <property type="entry name" value="SOLUTE CARRIER FAMILY 13 MEMBER"/>
    <property type="match status" value="1"/>
</dbReference>
<evidence type="ECO:0000256" key="6">
    <source>
        <dbReference type="SAM" id="Phobius"/>
    </source>
</evidence>
<dbReference type="GO" id="GO:0015141">
    <property type="term" value="F:succinate transmembrane transporter activity"/>
    <property type="evidence" value="ECO:0007669"/>
    <property type="project" value="UniProtKB-ARBA"/>
</dbReference>
<keyword evidence="2" id="KW-0813">Transport</keyword>
<feature type="transmembrane region" description="Helical" evidence="6">
    <location>
        <begin position="428"/>
        <end position="450"/>
    </location>
</feature>
<dbReference type="AlphaFoldDB" id="W1NC06"/>
<evidence type="ECO:0000313" key="8">
    <source>
        <dbReference type="Proteomes" id="UP000019113"/>
    </source>
</evidence>
<evidence type="ECO:0000256" key="3">
    <source>
        <dbReference type="ARBA" id="ARBA00022692"/>
    </source>
</evidence>
<evidence type="ECO:0000256" key="1">
    <source>
        <dbReference type="ARBA" id="ARBA00004141"/>
    </source>
</evidence>
<dbReference type="PROSITE" id="PS01271">
    <property type="entry name" value="NA_SULFATE"/>
    <property type="match status" value="1"/>
</dbReference>
<feature type="transmembrane region" description="Helical" evidence="6">
    <location>
        <begin position="221"/>
        <end position="243"/>
    </location>
</feature>
<dbReference type="KEGG" id="hhu:AR456_16260"/>
<dbReference type="Proteomes" id="UP000019113">
    <property type="component" value="Unassembled WGS sequence"/>
</dbReference>
<comment type="subcellular location">
    <subcellularLocation>
        <location evidence="1">Membrane</location>
        <topology evidence="1">Multi-pass membrane protein</topology>
    </subcellularLocation>
</comment>
<proteinExistence type="predicted"/>